<gene>
    <name evidence="4" type="ORF">CDG68_18725</name>
</gene>
<dbReference type="PANTHER" id="PTHR43800">
    <property type="entry name" value="PEPTIDYL-LYSINE N-ACETYLTRANSFERASE YJAB"/>
    <property type="match status" value="1"/>
</dbReference>
<dbReference type="InterPro" id="IPR016181">
    <property type="entry name" value="Acyl_CoA_acyltransferase"/>
</dbReference>
<dbReference type="Gene3D" id="3.40.630.30">
    <property type="match status" value="1"/>
</dbReference>
<organism evidence="4 5">
    <name type="scientific">Acinetobacter wuhouensis</name>
    <dbReference type="NCBI Taxonomy" id="1879050"/>
    <lineage>
        <taxon>Bacteria</taxon>
        <taxon>Pseudomonadati</taxon>
        <taxon>Pseudomonadota</taxon>
        <taxon>Gammaproteobacteria</taxon>
        <taxon>Moraxellales</taxon>
        <taxon>Moraxellaceae</taxon>
        <taxon>Acinetobacter</taxon>
    </lineage>
</organism>
<dbReference type="Proteomes" id="UP000279962">
    <property type="component" value="Chromosome"/>
</dbReference>
<evidence type="ECO:0000256" key="2">
    <source>
        <dbReference type="ARBA" id="ARBA00023315"/>
    </source>
</evidence>
<dbReference type="InterPro" id="IPR000182">
    <property type="entry name" value="GNAT_dom"/>
</dbReference>
<evidence type="ECO:0000313" key="5">
    <source>
        <dbReference type="Proteomes" id="UP000279962"/>
    </source>
</evidence>
<evidence type="ECO:0000256" key="1">
    <source>
        <dbReference type="ARBA" id="ARBA00022679"/>
    </source>
</evidence>
<evidence type="ECO:0000259" key="3">
    <source>
        <dbReference type="PROSITE" id="PS51186"/>
    </source>
</evidence>
<protein>
    <submittedName>
        <fullName evidence="4">N-acetyltransferase</fullName>
    </submittedName>
</protein>
<dbReference type="CDD" id="cd04301">
    <property type="entry name" value="NAT_SF"/>
    <property type="match status" value="1"/>
</dbReference>
<reference evidence="4 5" key="1">
    <citation type="submission" date="2018-10" db="EMBL/GenBank/DDBJ databases">
        <title>The complete genome of Acinetobacter wuhouensis strain WCHAW010062.</title>
        <authorList>
            <person name="Hu Y."/>
            <person name="Long H."/>
            <person name="Feng Y."/>
            <person name="Zong Z."/>
        </authorList>
    </citation>
    <scope>NUCLEOTIDE SEQUENCE [LARGE SCALE GENOMIC DNA]</scope>
    <source>
        <strain evidence="4 5">WCHAW010062</strain>
    </source>
</reference>
<sequence length="151" mass="17743">MEIIIKQAIMSEAEDILELQKIAYQSEAELYQDWNIPPLLQTLQQLQLEFENHKIIVATFNDEIVGSVRGYVDQGTLHIGRLIVHPDFQKQGIGSQLLLKIENDSESQRYELFTGHKSIENIRLYEKLGYQQFRTEKIHDELDFIYLHKQV</sequence>
<dbReference type="AlphaFoldDB" id="A0A3G2T6C5"/>
<dbReference type="SUPFAM" id="SSF55729">
    <property type="entry name" value="Acyl-CoA N-acyltransferases (Nat)"/>
    <property type="match status" value="1"/>
</dbReference>
<keyword evidence="1 4" id="KW-0808">Transferase</keyword>
<name>A0A3G2T6C5_9GAMM</name>
<dbReference type="Pfam" id="PF00583">
    <property type="entry name" value="Acetyltransf_1"/>
    <property type="match status" value="1"/>
</dbReference>
<dbReference type="PROSITE" id="PS51186">
    <property type="entry name" value="GNAT"/>
    <property type="match status" value="1"/>
</dbReference>
<keyword evidence="2" id="KW-0012">Acyltransferase</keyword>
<accession>A0A3G2T6C5</accession>
<dbReference type="PANTHER" id="PTHR43800:SF1">
    <property type="entry name" value="PEPTIDYL-LYSINE N-ACETYLTRANSFERASE YJAB"/>
    <property type="match status" value="1"/>
</dbReference>
<evidence type="ECO:0000313" key="4">
    <source>
        <dbReference type="EMBL" id="AYO55555.1"/>
    </source>
</evidence>
<dbReference type="GO" id="GO:0016747">
    <property type="term" value="F:acyltransferase activity, transferring groups other than amino-acyl groups"/>
    <property type="evidence" value="ECO:0007669"/>
    <property type="project" value="InterPro"/>
</dbReference>
<feature type="domain" description="N-acetyltransferase" evidence="3">
    <location>
        <begin position="3"/>
        <end position="151"/>
    </location>
</feature>
<dbReference type="EMBL" id="CP033133">
    <property type="protein sequence ID" value="AYO55555.1"/>
    <property type="molecule type" value="Genomic_DNA"/>
</dbReference>
<proteinExistence type="predicted"/>